<protein>
    <recommendedName>
        <fullName evidence="1">H15 domain-containing protein</fullName>
    </recommendedName>
</protein>
<gene>
    <name evidence="2" type="ORF">O3G_MSEX005562</name>
</gene>
<dbReference type="InterPro" id="IPR036388">
    <property type="entry name" value="WH-like_DNA-bd_sf"/>
</dbReference>
<dbReference type="GO" id="GO:0006334">
    <property type="term" value="P:nucleosome assembly"/>
    <property type="evidence" value="ECO:0007669"/>
    <property type="project" value="InterPro"/>
</dbReference>
<dbReference type="Proteomes" id="UP000791440">
    <property type="component" value="Unassembled WGS sequence"/>
</dbReference>
<organism evidence="2 3">
    <name type="scientific">Manduca sexta</name>
    <name type="common">Tobacco hawkmoth</name>
    <name type="synonym">Tobacco hornworm</name>
    <dbReference type="NCBI Taxonomy" id="7130"/>
    <lineage>
        <taxon>Eukaryota</taxon>
        <taxon>Metazoa</taxon>
        <taxon>Ecdysozoa</taxon>
        <taxon>Arthropoda</taxon>
        <taxon>Hexapoda</taxon>
        <taxon>Insecta</taxon>
        <taxon>Pterygota</taxon>
        <taxon>Neoptera</taxon>
        <taxon>Endopterygota</taxon>
        <taxon>Lepidoptera</taxon>
        <taxon>Glossata</taxon>
        <taxon>Ditrysia</taxon>
        <taxon>Bombycoidea</taxon>
        <taxon>Sphingidae</taxon>
        <taxon>Sphinginae</taxon>
        <taxon>Sphingini</taxon>
        <taxon>Manduca</taxon>
    </lineage>
</organism>
<dbReference type="PROSITE" id="PS51504">
    <property type="entry name" value="H15"/>
    <property type="match status" value="1"/>
</dbReference>
<reference evidence="2" key="1">
    <citation type="journal article" date="2016" name="Insect Biochem. Mol. Biol.">
        <title>Multifaceted biological insights from a draft genome sequence of the tobacco hornworm moth, Manduca sexta.</title>
        <authorList>
            <person name="Kanost M.R."/>
            <person name="Arrese E.L."/>
            <person name="Cao X."/>
            <person name="Chen Y.R."/>
            <person name="Chellapilla S."/>
            <person name="Goldsmith M.R."/>
            <person name="Grosse-Wilde E."/>
            <person name="Heckel D.G."/>
            <person name="Herndon N."/>
            <person name="Jiang H."/>
            <person name="Papanicolaou A."/>
            <person name="Qu J."/>
            <person name="Soulages J.L."/>
            <person name="Vogel H."/>
            <person name="Walters J."/>
            <person name="Waterhouse R.M."/>
            <person name="Ahn S.J."/>
            <person name="Almeida F.C."/>
            <person name="An C."/>
            <person name="Aqrawi P."/>
            <person name="Bretschneider A."/>
            <person name="Bryant W.B."/>
            <person name="Bucks S."/>
            <person name="Chao H."/>
            <person name="Chevignon G."/>
            <person name="Christen J.M."/>
            <person name="Clarke D.F."/>
            <person name="Dittmer N.T."/>
            <person name="Ferguson L.C.F."/>
            <person name="Garavelou S."/>
            <person name="Gordon K.H.J."/>
            <person name="Gunaratna R.T."/>
            <person name="Han Y."/>
            <person name="Hauser F."/>
            <person name="He Y."/>
            <person name="Heidel-Fischer H."/>
            <person name="Hirsh A."/>
            <person name="Hu Y."/>
            <person name="Jiang H."/>
            <person name="Kalra D."/>
            <person name="Klinner C."/>
            <person name="Konig C."/>
            <person name="Kovar C."/>
            <person name="Kroll A.R."/>
            <person name="Kuwar S.S."/>
            <person name="Lee S.L."/>
            <person name="Lehman R."/>
            <person name="Li K."/>
            <person name="Li Z."/>
            <person name="Liang H."/>
            <person name="Lovelace S."/>
            <person name="Lu Z."/>
            <person name="Mansfield J.H."/>
            <person name="McCulloch K.J."/>
            <person name="Mathew T."/>
            <person name="Morton B."/>
            <person name="Muzny D.M."/>
            <person name="Neunemann D."/>
            <person name="Ongeri F."/>
            <person name="Pauchet Y."/>
            <person name="Pu L.L."/>
            <person name="Pyrousis I."/>
            <person name="Rao X.J."/>
            <person name="Redding A."/>
            <person name="Roesel C."/>
            <person name="Sanchez-Gracia A."/>
            <person name="Schaack S."/>
            <person name="Shukla A."/>
            <person name="Tetreau G."/>
            <person name="Wang Y."/>
            <person name="Xiong G.H."/>
            <person name="Traut W."/>
            <person name="Walsh T.K."/>
            <person name="Worley K.C."/>
            <person name="Wu D."/>
            <person name="Wu W."/>
            <person name="Wu Y.Q."/>
            <person name="Zhang X."/>
            <person name="Zou Z."/>
            <person name="Zucker H."/>
            <person name="Briscoe A.D."/>
            <person name="Burmester T."/>
            <person name="Clem R.J."/>
            <person name="Feyereisen R."/>
            <person name="Grimmelikhuijzen C.J.P."/>
            <person name="Hamodrakas S.J."/>
            <person name="Hansson B.S."/>
            <person name="Huguet E."/>
            <person name="Jermiin L.S."/>
            <person name="Lan Q."/>
            <person name="Lehman H.K."/>
            <person name="Lorenzen M."/>
            <person name="Merzendorfer H."/>
            <person name="Michalopoulos I."/>
            <person name="Morton D.B."/>
            <person name="Muthukrishnan S."/>
            <person name="Oakeshott J.G."/>
            <person name="Palmer W."/>
            <person name="Park Y."/>
            <person name="Passarelli A.L."/>
            <person name="Rozas J."/>
            <person name="Schwartz L.M."/>
            <person name="Smith W."/>
            <person name="Southgate A."/>
            <person name="Vilcinskas A."/>
            <person name="Vogt R."/>
            <person name="Wang P."/>
            <person name="Werren J."/>
            <person name="Yu X.Q."/>
            <person name="Zhou J.J."/>
            <person name="Brown S.J."/>
            <person name="Scherer S.E."/>
            <person name="Richards S."/>
            <person name="Blissard G.W."/>
        </authorList>
    </citation>
    <scope>NUCLEOTIDE SEQUENCE</scope>
</reference>
<dbReference type="Gene3D" id="1.10.10.10">
    <property type="entry name" value="Winged helix-like DNA-binding domain superfamily/Winged helix DNA-binding domain"/>
    <property type="match status" value="1"/>
</dbReference>
<evidence type="ECO:0000313" key="2">
    <source>
        <dbReference type="EMBL" id="KAG6448616.1"/>
    </source>
</evidence>
<dbReference type="AlphaFoldDB" id="A0A921Z098"/>
<dbReference type="GO" id="GO:0003677">
    <property type="term" value="F:DNA binding"/>
    <property type="evidence" value="ECO:0007669"/>
    <property type="project" value="InterPro"/>
</dbReference>
<dbReference type="EMBL" id="JH668359">
    <property type="protein sequence ID" value="KAG6448616.1"/>
    <property type="molecule type" value="Genomic_DNA"/>
</dbReference>
<proteinExistence type="predicted"/>
<accession>A0A921Z098</accession>
<keyword evidence="3" id="KW-1185">Reference proteome</keyword>
<feature type="domain" description="H15" evidence="1">
    <location>
        <begin position="2"/>
        <end position="75"/>
    </location>
</feature>
<sequence>MPKPAVSFNTGEVVVSAIKKLMKNTGWSARTIIKFIKMEYSICDPKISRKVSRALKRGVRLGLLQMERGRYRLNDMARLTRPVSAREIRLRPRYRPRERPLRIVCSRASSCASTRKYYYRN</sequence>
<dbReference type="InterPro" id="IPR005818">
    <property type="entry name" value="Histone_H1/H5_H15"/>
</dbReference>
<reference evidence="2" key="2">
    <citation type="submission" date="2020-12" db="EMBL/GenBank/DDBJ databases">
        <authorList>
            <person name="Kanost M."/>
        </authorList>
    </citation>
    <scope>NUCLEOTIDE SEQUENCE</scope>
</reference>
<dbReference type="SUPFAM" id="SSF46785">
    <property type="entry name" value="Winged helix' DNA-binding domain"/>
    <property type="match status" value="1"/>
</dbReference>
<comment type="caution">
    <text evidence="2">The sequence shown here is derived from an EMBL/GenBank/DDBJ whole genome shotgun (WGS) entry which is preliminary data.</text>
</comment>
<dbReference type="InterPro" id="IPR036390">
    <property type="entry name" value="WH_DNA-bd_sf"/>
</dbReference>
<dbReference type="GO" id="GO:0000786">
    <property type="term" value="C:nucleosome"/>
    <property type="evidence" value="ECO:0007669"/>
    <property type="project" value="InterPro"/>
</dbReference>
<evidence type="ECO:0000259" key="1">
    <source>
        <dbReference type="PROSITE" id="PS51504"/>
    </source>
</evidence>
<dbReference type="Pfam" id="PF00538">
    <property type="entry name" value="Linker_histone"/>
    <property type="match status" value="1"/>
</dbReference>
<evidence type="ECO:0000313" key="3">
    <source>
        <dbReference type="Proteomes" id="UP000791440"/>
    </source>
</evidence>
<name>A0A921Z098_MANSE</name>